<evidence type="ECO:0000256" key="2">
    <source>
        <dbReference type="ARBA" id="ARBA00022679"/>
    </source>
</evidence>
<dbReference type="Pfam" id="PF03734">
    <property type="entry name" value="YkuD"/>
    <property type="match status" value="1"/>
</dbReference>
<evidence type="ECO:0000256" key="5">
    <source>
        <dbReference type="ARBA" id="ARBA00023316"/>
    </source>
</evidence>
<dbReference type="Gene3D" id="2.40.440.10">
    <property type="entry name" value="L,D-transpeptidase catalytic domain-like"/>
    <property type="match status" value="1"/>
</dbReference>
<evidence type="ECO:0000256" key="4">
    <source>
        <dbReference type="ARBA" id="ARBA00022984"/>
    </source>
</evidence>
<reference evidence="9" key="1">
    <citation type="submission" date="2022-06" db="EMBL/GenBank/DDBJ databases">
        <title>Draft genome sequence of Streptomyces sp. RB6PN25 isolated from peat swamp forest in Thailand.</title>
        <authorList>
            <person name="Duangmal K."/>
            <person name="Klaysubun C."/>
        </authorList>
    </citation>
    <scope>NUCLEOTIDE SEQUENCE</scope>
    <source>
        <strain evidence="9">RB6PN25</strain>
    </source>
</reference>
<accession>A0ABT1PY89</accession>
<dbReference type="CDD" id="cd16913">
    <property type="entry name" value="YkuD_like"/>
    <property type="match status" value="1"/>
</dbReference>
<sequence length="304" mass="34753">MSGLKRMRAAVLAAAVALPLTAGGSAAAYGKYDKPVMRTPGMSRGAVAEGRRDVSALQSLLGLPVVPVSWHRDVRWPEIPYCDPHTGPYQTQIERLLHLLMYGQQTRASCVAIRHYQRTHGIHPAIGYAGPVTLHRLRGRHPHRHGHMRLVHRLRPRRRVTHITHTTGITRITNPNAAGRCPTGNFRIACVDQNRQIMWVQHGRRIVFGPVRIRTGYGRYRTRNGMHRVYWKHRYHVSSLYGMPMPYAQFFDRGEAFHGIYGSVRSRHRSFGCVNMRLADARRLWSVLRRGDRVYLWGHVPGHA</sequence>
<keyword evidence="2" id="KW-0808">Transferase</keyword>
<feature type="domain" description="L,D-TPase catalytic" evidence="8">
    <location>
        <begin position="186"/>
        <end position="297"/>
    </location>
</feature>
<dbReference type="PANTHER" id="PTHR30582">
    <property type="entry name" value="L,D-TRANSPEPTIDASE"/>
    <property type="match status" value="1"/>
</dbReference>
<dbReference type="SUPFAM" id="SSF141523">
    <property type="entry name" value="L,D-transpeptidase catalytic domain-like"/>
    <property type="match status" value="1"/>
</dbReference>
<dbReference type="PANTHER" id="PTHR30582:SF33">
    <property type="entry name" value="EXPORTED PROTEIN"/>
    <property type="match status" value="1"/>
</dbReference>
<keyword evidence="5 6" id="KW-0961">Cell wall biogenesis/degradation</keyword>
<organism evidence="9 10">
    <name type="scientific">Streptomyces humicola</name>
    <dbReference type="NCBI Taxonomy" id="2953240"/>
    <lineage>
        <taxon>Bacteria</taxon>
        <taxon>Bacillati</taxon>
        <taxon>Actinomycetota</taxon>
        <taxon>Actinomycetes</taxon>
        <taxon>Kitasatosporales</taxon>
        <taxon>Streptomycetaceae</taxon>
        <taxon>Streptomyces</taxon>
    </lineage>
</organism>
<dbReference type="Proteomes" id="UP001057702">
    <property type="component" value="Unassembled WGS sequence"/>
</dbReference>
<comment type="caution">
    <text evidence="9">The sequence shown here is derived from an EMBL/GenBank/DDBJ whole genome shotgun (WGS) entry which is preliminary data.</text>
</comment>
<gene>
    <name evidence="9" type="ORF">NGB36_19030</name>
</gene>
<evidence type="ECO:0000256" key="1">
    <source>
        <dbReference type="ARBA" id="ARBA00004752"/>
    </source>
</evidence>
<keyword evidence="10" id="KW-1185">Reference proteome</keyword>
<feature type="signal peptide" evidence="7">
    <location>
        <begin position="1"/>
        <end position="27"/>
    </location>
</feature>
<dbReference type="InterPro" id="IPR005490">
    <property type="entry name" value="LD_TPept_cat_dom"/>
</dbReference>
<evidence type="ECO:0000313" key="9">
    <source>
        <dbReference type="EMBL" id="MCQ4082641.1"/>
    </source>
</evidence>
<evidence type="ECO:0000256" key="6">
    <source>
        <dbReference type="PROSITE-ProRule" id="PRU01373"/>
    </source>
</evidence>
<dbReference type="InterPro" id="IPR050979">
    <property type="entry name" value="LD-transpeptidase"/>
</dbReference>
<keyword evidence="7" id="KW-0732">Signal</keyword>
<dbReference type="InterPro" id="IPR038063">
    <property type="entry name" value="Transpep_catalytic_dom"/>
</dbReference>
<name>A0ABT1PY89_9ACTN</name>
<feature type="chain" id="PRO_5046820770" evidence="7">
    <location>
        <begin position="28"/>
        <end position="304"/>
    </location>
</feature>
<keyword evidence="4 6" id="KW-0573">Peptidoglycan synthesis</keyword>
<evidence type="ECO:0000259" key="8">
    <source>
        <dbReference type="PROSITE" id="PS52029"/>
    </source>
</evidence>
<feature type="active site" description="Proton donor/acceptor" evidence="6">
    <location>
        <position position="258"/>
    </location>
</feature>
<dbReference type="EMBL" id="JANFNG010000014">
    <property type="protein sequence ID" value="MCQ4082641.1"/>
    <property type="molecule type" value="Genomic_DNA"/>
</dbReference>
<dbReference type="RefSeq" id="WP_255921541.1">
    <property type="nucleotide sequence ID" value="NZ_JANFNG010000014.1"/>
</dbReference>
<dbReference type="PROSITE" id="PS52029">
    <property type="entry name" value="LD_TPASE"/>
    <property type="match status" value="1"/>
</dbReference>
<evidence type="ECO:0000313" key="10">
    <source>
        <dbReference type="Proteomes" id="UP001057702"/>
    </source>
</evidence>
<proteinExistence type="predicted"/>
<evidence type="ECO:0000256" key="7">
    <source>
        <dbReference type="SAM" id="SignalP"/>
    </source>
</evidence>
<evidence type="ECO:0000256" key="3">
    <source>
        <dbReference type="ARBA" id="ARBA00022960"/>
    </source>
</evidence>
<comment type="pathway">
    <text evidence="1 6">Cell wall biogenesis; peptidoglycan biosynthesis.</text>
</comment>
<feature type="active site" description="Nucleophile" evidence="6">
    <location>
        <position position="273"/>
    </location>
</feature>
<keyword evidence="3 6" id="KW-0133">Cell shape</keyword>
<protein>
    <submittedName>
        <fullName evidence="9">L,D-transpeptidase</fullName>
    </submittedName>
</protein>